<dbReference type="Proteomes" id="UP000596742">
    <property type="component" value="Unassembled WGS sequence"/>
</dbReference>
<evidence type="ECO:0000256" key="1">
    <source>
        <dbReference type="ARBA" id="ARBA00004141"/>
    </source>
</evidence>
<dbReference type="GO" id="GO:0022857">
    <property type="term" value="F:transmembrane transporter activity"/>
    <property type="evidence" value="ECO:0007669"/>
    <property type="project" value="InterPro"/>
</dbReference>
<evidence type="ECO:0000313" key="8">
    <source>
        <dbReference type="EMBL" id="VDI82767.1"/>
    </source>
</evidence>
<reference evidence="8" key="1">
    <citation type="submission" date="2018-11" db="EMBL/GenBank/DDBJ databases">
        <authorList>
            <person name="Alioto T."/>
            <person name="Alioto T."/>
        </authorList>
    </citation>
    <scope>NUCLEOTIDE SEQUENCE</scope>
</reference>
<dbReference type="GO" id="GO:0016020">
    <property type="term" value="C:membrane"/>
    <property type="evidence" value="ECO:0007669"/>
    <property type="project" value="UniProtKB-SubCell"/>
</dbReference>
<dbReference type="EMBL" id="UYJE01010387">
    <property type="protein sequence ID" value="VDI82767.1"/>
    <property type="molecule type" value="Genomic_DNA"/>
</dbReference>
<evidence type="ECO:0000256" key="3">
    <source>
        <dbReference type="ARBA" id="ARBA00022692"/>
    </source>
</evidence>
<evidence type="ECO:0000256" key="2">
    <source>
        <dbReference type="ARBA" id="ARBA00005982"/>
    </source>
</evidence>
<dbReference type="Pfam" id="PF00854">
    <property type="entry name" value="PTR2"/>
    <property type="match status" value="1"/>
</dbReference>
<sequence length="300" mass="33811">MSRNRYITASEEGSPFKEIVGICWASGCIGFDRAERRNHGRIYTKESVKRVRAFCKILPVFGLVIVYFGTYAQTSSTFFLQSERLDISILSKNVPVAALGSFDNIAILILIPLMEIFIYPLLEKINRPPSLLQRMGLGMIFAVLSVVAAGVLEIYRKKEHGVIQKIVDTKYNASSVSILTQIPQFTLMGTSEVFTSVSGMEFTYSEAPDMMKGVCMGLYLDTIGIGAFFALMIIAIVNGIFKDSWLQDDINKGKAENLFFLFAVLTFVNFILFIFVAKRYKYSKEQNNERSHDTCHDQDD</sequence>
<evidence type="ECO:0000313" key="9">
    <source>
        <dbReference type="Proteomes" id="UP000596742"/>
    </source>
</evidence>
<accession>A0A8B6HQ56</accession>
<keyword evidence="6 7" id="KW-0472">Membrane</keyword>
<dbReference type="InterPro" id="IPR000109">
    <property type="entry name" value="POT_fam"/>
</dbReference>
<feature type="transmembrane region" description="Helical" evidence="7">
    <location>
        <begin position="258"/>
        <end position="277"/>
    </location>
</feature>
<evidence type="ECO:0000256" key="7">
    <source>
        <dbReference type="SAM" id="Phobius"/>
    </source>
</evidence>
<gene>
    <name evidence="8" type="ORF">MGAL_10B002696</name>
</gene>
<feature type="transmembrane region" description="Helical" evidence="7">
    <location>
        <begin position="134"/>
        <end position="155"/>
    </location>
</feature>
<proteinExistence type="inferred from homology"/>
<organism evidence="8 9">
    <name type="scientific">Mytilus galloprovincialis</name>
    <name type="common">Mediterranean mussel</name>
    <dbReference type="NCBI Taxonomy" id="29158"/>
    <lineage>
        <taxon>Eukaryota</taxon>
        <taxon>Metazoa</taxon>
        <taxon>Spiralia</taxon>
        <taxon>Lophotrochozoa</taxon>
        <taxon>Mollusca</taxon>
        <taxon>Bivalvia</taxon>
        <taxon>Autobranchia</taxon>
        <taxon>Pteriomorphia</taxon>
        <taxon>Mytilida</taxon>
        <taxon>Mytiloidea</taxon>
        <taxon>Mytilidae</taxon>
        <taxon>Mytilinae</taxon>
        <taxon>Mytilus</taxon>
    </lineage>
</organism>
<dbReference type="Gene3D" id="1.20.1250.20">
    <property type="entry name" value="MFS general substrate transporter like domains"/>
    <property type="match status" value="1"/>
</dbReference>
<dbReference type="PANTHER" id="PTHR11654">
    <property type="entry name" value="OLIGOPEPTIDE TRANSPORTER-RELATED"/>
    <property type="match status" value="1"/>
</dbReference>
<dbReference type="InterPro" id="IPR036259">
    <property type="entry name" value="MFS_trans_sf"/>
</dbReference>
<feature type="transmembrane region" description="Helical" evidence="7">
    <location>
        <begin position="57"/>
        <end position="80"/>
    </location>
</feature>
<dbReference type="AlphaFoldDB" id="A0A8B6HQ56"/>
<keyword evidence="5 7" id="KW-1133">Transmembrane helix</keyword>
<feature type="transmembrane region" description="Helical" evidence="7">
    <location>
        <begin position="101"/>
        <end position="122"/>
    </location>
</feature>
<comment type="caution">
    <text evidence="8">The sequence shown here is derived from an EMBL/GenBank/DDBJ whole genome shotgun (WGS) entry which is preliminary data.</text>
</comment>
<keyword evidence="3 7" id="KW-0812">Transmembrane</keyword>
<keyword evidence="9" id="KW-1185">Reference proteome</keyword>
<dbReference type="OrthoDB" id="8904098at2759"/>
<evidence type="ECO:0000256" key="6">
    <source>
        <dbReference type="ARBA" id="ARBA00023136"/>
    </source>
</evidence>
<keyword evidence="4" id="KW-0813">Transport</keyword>
<evidence type="ECO:0000256" key="5">
    <source>
        <dbReference type="ARBA" id="ARBA00022989"/>
    </source>
</evidence>
<keyword evidence="4" id="KW-0571">Peptide transport</keyword>
<comment type="similarity">
    <text evidence="2">Belongs to the major facilitator superfamily. Proton-dependent oligopeptide transporter (POT/PTR) (TC 2.A.17) family.</text>
</comment>
<evidence type="ECO:0000256" key="4">
    <source>
        <dbReference type="ARBA" id="ARBA00022856"/>
    </source>
</evidence>
<protein>
    <submittedName>
        <fullName evidence="8">Uncharacterized protein</fullName>
    </submittedName>
</protein>
<comment type="subcellular location">
    <subcellularLocation>
        <location evidence="1">Membrane</location>
        <topology evidence="1">Multi-pass membrane protein</topology>
    </subcellularLocation>
</comment>
<keyword evidence="4" id="KW-0653">Protein transport</keyword>
<dbReference type="GO" id="GO:0015833">
    <property type="term" value="P:peptide transport"/>
    <property type="evidence" value="ECO:0007669"/>
    <property type="project" value="UniProtKB-KW"/>
</dbReference>
<dbReference type="SUPFAM" id="SSF103473">
    <property type="entry name" value="MFS general substrate transporter"/>
    <property type="match status" value="1"/>
</dbReference>
<feature type="transmembrane region" description="Helical" evidence="7">
    <location>
        <begin position="218"/>
        <end position="238"/>
    </location>
</feature>
<name>A0A8B6HQ56_MYTGA</name>